<name>A0A0R2KP98_LACAM</name>
<dbReference type="EMBL" id="JQBQ01000048">
    <property type="protein sequence ID" value="KRN88263.1"/>
    <property type="molecule type" value="Genomic_DNA"/>
</dbReference>
<dbReference type="Pfam" id="PF25940">
    <property type="entry name" value="LcnD_C"/>
    <property type="match status" value="1"/>
</dbReference>
<keyword evidence="3" id="KW-1133">Transmembrane helix</keyword>
<evidence type="ECO:0000313" key="6">
    <source>
        <dbReference type="EMBL" id="KRN88263.1"/>
    </source>
</evidence>
<comment type="caution">
    <text evidence="6">The sequence shown here is derived from an EMBL/GenBank/DDBJ whole genome shotgun (WGS) entry which is preliminary data.</text>
</comment>
<dbReference type="AlphaFoldDB" id="A0A0R2KP98"/>
<keyword evidence="4" id="KW-0472">Membrane</keyword>
<evidence type="ECO:0000256" key="2">
    <source>
        <dbReference type="ARBA" id="ARBA00022692"/>
    </source>
</evidence>
<feature type="domain" description="LcnD-like C-terminal" evidence="5">
    <location>
        <begin position="20"/>
        <end position="103"/>
    </location>
</feature>
<dbReference type="Gene3D" id="2.40.30.170">
    <property type="match status" value="1"/>
</dbReference>
<comment type="subcellular location">
    <subcellularLocation>
        <location evidence="1">Membrane</location>
    </subcellularLocation>
</comment>
<evidence type="ECO:0000256" key="3">
    <source>
        <dbReference type="ARBA" id="ARBA00022989"/>
    </source>
</evidence>
<evidence type="ECO:0000313" key="7">
    <source>
        <dbReference type="Proteomes" id="UP000051529"/>
    </source>
</evidence>
<accession>A0A0R2KP98</accession>
<sequence>MKKLINKYQISQMLPIVKTKNKVNVITYFPSNKIGAIKKGQTLHFQLSNANGTTDRLVRKVKEVGVYPVNVHGNNAYEVICEAHPNKDVKYGMEGNATIITGKSTYFEYFKDKVLNQ</sequence>
<dbReference type="InterPro" id="IPR058795">
    <property type="entry name" value="LcnD_C"/>
</dbReference>
<evidence type="ECO:0000259" key="5">
    <source>
        <dbReference type="Pfam" id="PF25940"/>
    </source>
</evidence>
<keyword evidence="2" id="KW-0812">Transmembrane</keyword>
<organism evidence="6 7">
    <name type="scientific">Lactobacillus amylovorus subsp. animalium DSM 16698</name>
    <dbReference type="NCBI Taxonomy" id="695563"/>
    <lineage>
        <taxon>Bacteria</taxon>
        <taxon>Bacillati</taxon>
        <taxon>Bacillota</taxon>
        <taxon>Bacilli</taxon>
        <taxon>Lactobacillales</taxon>
        <taxon>Lactobacillaceae</taxon>
        <taxon>Lactobacillus</taxon>
        <taxon>Lactobacillus amylovorus subsp. animalium</taxon>
    </lineage>
</organism>
<protein>
    <submittedName>
        <fullName evidence="6">Gassericin K7 B accessory protein</fullName>
    </submittedName>
</protein>
<gene>
    <name evidence="6" type="ORF">IV44_GL001365</name>
</gene>
<proteinExistence type="predicted"/>
<evidence type="ECO:0000256" key="1">
    <source>
        <dbReference type="ARBA" id="ARBA00004370"/>
    </source>
</evidence>
<dbReference type="Proteomes" id="UP000051529">
    <property type="component" value="Unassembled WGS sequence"/>
</dbReference>
<dbReference type="PATRIC" id="fig|695563.3.peg.1429"/>
<evidence type="ECO:0000256" key="4">
    <source>
        <dbReference type="ARBA" id="ARBA00023136"/>
    </source>
</evidence>
<reference evidence="6 7" key="1">
    <citation type="journal article" date="2015" name="Genome Announc.">
        <title>Expanding the biotechnology potential of lactobacilli through comparative genomics of 213 strains and associated genera.</title>
        <authorList>
            <person name="Sun Z."/>
            <person name="Harris H.M."/>
            <person name="McCann A."/>
            <person name="Guo C."/>
            <person name="Argimon S."/>
            <person name="Zhang W."/>
            <person name="Yang X."/>
            <person name="Jeffery I.B."/>
            <person name="Cooney J.C."/>
            <person name="Kagawa T.F."/>
            <person name="Liu W."/>
            <person name="Song Y."/>
            <person name="Salvetti E."/>
            <person name="Wrobel A."/>
            <person name="Rasinkangas P."/>
            <person name="Parkhill J."/>
            <person name="Rea M.C."/>
            <person name="O'Sullivan O."/>
            <person name="Ritari J."/>
            <person name="Douillard F.P."/>
            <person name="Paul Ross R."/>
            <person name="Yang R."/>
            <person name="Briner A.E."/>
            <person name="Felis G.E."/>
            <person name="de Vos W.M."/>
            <person name="Barrangou R."/>
            <person name="Klaenhammer T.R."/>
            <person name="Caufield P.W."/>
            <person name="Cui Y."/>
            <person name="Zhang H."/>
            <person name="O'Toole P.W."/>
        </authorList>
    </citation>
    <scope>NUCLEOTIDE SEQUENCE [LARGE SCALE GENOMIC DNA]</scope>
    <source>
        <strain evidence="6 7">DSM 16698</strain>
    </source>
</reference>